<dbReference type="EMBL" id="CP118224">
    <property type="protein sequence ID" value="WMC10029.1"/>
    <property type="molecule type" value="Genomic_DNA"/>
</dbReference>
<feature type="domain" description="Type 4 fimbrial biogenesis protein PilX N-terminal" evidence="2">
    <location>
        <begin position="8"/>
        <end position="58"/>
    </location>
</feature>
<reference evidence="3 4" key="1">
    <citation type="submission" date="2023-02" db="EMBL/GenBank/DDBJ databases">
        <title>Complete genome sequence of a novel bacterium Oceanimonas sp. NTOU-MSR1 isolated from marine coast sediment.</title>
        <authorList>
            <person name="Yang H.-T."/>
            <person name="Chen Y.-L."/>
            <person name="Ho Y.-N."/>
        </authorList>
    </citation>
    <scope>NUCLEOTIDE SEQUENCE [LARGE SCALE GENOMIC DNA]</scope>
    <source>
        <strain evidence="3 4">NTOU-MSR1</strain>
    </source>
</reference>
<keyword evidence="1" id="KW-0472">Membrane</keyword>
<name>A0AA50QBC8_9GAMM</name>
<proteinExistence type="predicted"/>
<dbReference type="InterPro" id="IPR025746">
    <property type="entry name" value="PilX_N_dom"/>
</dbReference>
<dbReference type="AlphaFoldDB" id="A0AA50QBC8"/>
<dbReference type="Pfam" id="PF14341">
    <property type="entry name" value="PilX_N"/>
    <property type="match status" value="1"/>
</dbReference>
<evidence type="ECO:0000259" key="2">
    <source>
        <dbReference type="Pfam" id="PF14341"/>
    </source>
</evidence>
<keyword evidence="4" id="KW-1185">Reference proteome</keyword>
<dbReference type="KEGG" id="ope:PU634_13130"/>
<dbReference type="Proteomes" id="UP001223802">
    <property type="component" value="Chromosome"/>
</dbReference>
<protein>
    <recommendedName>
        <fullName evidence="2">Type 4 fimbrial biogenesis protein PilX N-terminal domain-containing protein</fullName>
    </recommendedName>
</protein>
<sequence length="384" mass="39996">MTATNTQKGFATLTITLVLVSMLVAVSVFIGKVLVSDKRITLNEIEYRVALAAAEKGIADAMAQLKVNPAATSVSGSLNTSSSAATYQVTMTPNSPVDNVWQLLSVATLANGASTTVSVQVAERSILNPQLSGPAAPMVIAGNMPTNGNITIVGNPNGGGPGIPISVWSDKVVNLGGSAQTCGMQEYHSSAGCTKDNAYSYKAAGGVVVKGKDIIESDIGFPDDLVDYLFGISDGPKAWETLEKYATEVLTSCDALNGKAGFFIVEGASSCTLDPMGTKSAPVLLVLKDMELTVNGNGSFYGLLFAYDSNTSDGTNYKVKLNGNTKFYGAMISNYSEINLPNGNYDSVYDQDVMCAIAGCNSGSGGGGNPFSRLTTIPGSWKDW</sequence>
<gene>
    <name evidence="3" type="ORF">PU634_13130</name>
</gene>
<dbReference type="RefSeq" id="WP_306761239.1">
    <property type="nucleotide sequence ID" value="NZ_CP118224.1"/>
</dbReference>
<evidence type="ECO:0000313" key="4">
    <source>
        <dbReference type="Proteomes" id="UP001223802"/>
    </source>
</evidence>
<keyword evidence="1" id="KW-1133">Transmembrane helix</keyword>
<accession>A0AA50QBC8</accession>
<evidence type="ECO:0000256" key="1">
    <source>
        <dbReference type="SAM" id="Phobius"/>
    </source>
</evidence>
<feature type="transmembrane region" description="Helical" evidence="1">
    <location>
        <begin position="12"/>
        <end position="35"/>
    </location>
</feature>
<keyword evidence="1" id="KW-0812">Transmembrane</keyword>
<evidence type="ECO:0000313" key="3">
    <source>
        <dbReference type="EMBL" id="WMC10029.1"/>
    </source>
</evidence>
<organism evidence="3 4">
    <name type="scientific">Oceanimonas pelagia</name>
    <dbReference type="NCBI Taxonomy" id="3028314"/>
    <lineage>
        <taxon>Bacteria</taxon>
        <taxon>Pseudomonadati</taxon>
        <taxon>Pseudomonadota</taxon>
        <taxon>Gammaproteobacteria</taxon>
        <taxon>Aeromonadales</taxon>
        <taxon>Aeromonadaceae</taxon>
        <taxon>Oceanimonas</taxon>
    </lineage>
</organism>